<dbReference type="GO" id="GO:0005524">
    <property type="term" value="F:ATP binding"/>
    <property type="evidence" value="ECO:0007669"/>
    <property type="project" value="UniProtKB-UniRule"/>
</dbReference>
<dbReference type="PANTHER" id="PTHR24054">
    <property type="entry name" value="CASEIN KINASE II SUBUNIT ALPHA"/>
    <property type="match status" value="1"/>
</dbReference>
<dbReference type="SMART" id="SM00220">
    <property type="entry name" value="S_TKc"/>
    <property type="match status" value="1"/>
</dbReference>
<dbReference type="GO" id="GO:0005829">
    <property type="term" value="C:cytosol"/>
    <property type="evidence" value="ECO:0007669"/>
    <property type="project" value="TreeGrafter"/>
</dbReference>
<evidence type="ECO:0000256" key="4">
    <source>
        <dbReference type="ARBA" id="ARBA00022777"/>
    </source>
</evidence>
<evidence type="ECO:0000313" key="10">
    <source>
        <dbReference type="EMBL" id="OAG31878.1"/>
    </source>
</evidence>
<dbReference type="GO" id="GO:0005730">
    <property type="term" value="C:nucleolus"/>
    <property type="evidence" value="ECO:0007669"/>
    <property type="project" value="UniProtKB-ARBA"/>
</dbReference>
<dbReference type="InterPro" id="IPR011009">
    <property type="entry name" value="Kinase-like_dom_sf"/>
</dbReference>
<dbReference type="Gene3D" id="1.10.510.10">
    <property type="entry name" value="Transferase(Phosphotransferase) domain 1"/>
    <property type="match status" value="1"/>
</dbReference>
<comment type="similarity">
    <text evidence="8">Belongs to the protein kinase superfamily. Ser/Thr protein kinase family. CK2 subfamily.</text>
</comment>
<dbReference type="Pfam" id="PF00069">
    <property type="entry name" value="Pkinase"/>
    <property type="match status" value="1"/>
</dbReference>
<dbReference type="GO" id="GO:0106310">
    <property type="term" value="F:protein serine kinase activity"/>
    <property type="evidence" value="ECO:0007669"/>
    <property type="project" value="UniProtKB-UniRule"/>
</dbReference>
<gene>
    <name evidence="10" type="ORF">NEDG_00353</name>
</gene>
<dbReference type="RefSeq" id="XP_067545479.1">
    <property type="nucleotide sequence ID" value="XM_067687771.1"/>
</dbReference>
<accession>A0A177EJ32</accession>
<evidence type="ECO:0000256" key="6">
    <source>
        <dbReference type="ARBA" id="ARBA00047899"/>
    </source>
</evidence>
<dbReference type="OrthoDB" id="10254671at2759"/>
<dbReference type="EMBL" id="LTDL01000014">
    <property type="protein sequence ID" value="OAG31878.1"/>
    <property type="molecule type" value="Genomic_DNA"/>
</dbReference>
<sequence>MVIETEARIYRDCALKEGREYYDYNIYTIAYGDIDKYKILDYMGKGKYSQVFRGIDQARRLCVIKVLKPVREKKINREIMILHRLLSAKNVVQMVDVVKDGGSNTRSLVFHYEDHKETRSLFKTFTLADIKHYSRQLLETLDHCHSQGIFHRDIKPQNLIINHPEKIIKIIDWGLAEFYLPLTRYSVGVASMHFKAPELLVNYKTYDYAIDLWAFGCVLCEMVLRRVPMFQGSSNEDQLLKIVQVLGLSGFEAYTTKYEIETPNIIRTHRKTVSKENIWKKFEAENNSLFPDLAEKEAFFSLIKGILVYDHQKRLTAKECLQSPFFT</sequence>
<keyword evidence="8" id="KW-0539">Nucleus</keyword>
<keyword evidence="11" id="KW-1185">Reference proteome</keyword>
<protein>
    <recommendedName>
        <fullName evidence="8">Casein kinase II subunit alpha</fullName>
        <shortName evidence="8">CK II alpha</shortName>
        <ecNumber evidence="8">2.7.11.1</ecNumber>
    </recommendedName>
</protein>
<name>A0A177EJ32_9MICR</name>
<dbReference type="Proteomes" id="UP000185944">
    <property type="component" value="Unassembled WGS sequence"/>
</dbReference>
<dbReference type="PROSITE" id="PS50011">
    <property type="entry name" value="PROTEIN_KINASE_DOM"/>
    <property type="match status" value="1"/>
</dbReference>
<dbReference type="SUPFAM" id="SSF56112">
    <property type="entry name" value="Protein kinase-like (PK-like)"/>
    <property type="match status" value="1"/>
</dbReference>
<comment type="subcellular location">
    <subcellularLocation>
        <location evidence="8">Nucleus</location>
    </subcellularLocation>
</comment>
<keyword evidence="5 8" id="KW-0067">ATP-binding</keyword>
<reference evidence="10 11" key="1">
    <citation type="submission" date="2016-02" db="EMBL/GenBank/DDBJ databases">
        <title>Discovery of a natural microsporidian pathogen with a broad tissue tropism in Caenorhabditis elegans.</title>
        <authorList>
            <person name="Luallen R.J."/>
            <person name="Reinke A.W."/>
            <person name="Tong L."/>
            <person name="Botts M.R."/>
            <person name="Felix M.-A."/>
            <person name="Troemel E.R."/>
        </authorList>
    </citation>
    <scope>NUCLEOTIDE SEQUENCE [LARGE SCALE GENOMIC DNA]</scope>
    <source>
        <strain evidence="10 11">JUm2807</strain>
    </source>
</reference>
<dbReference type="STRING" id="1805483.A0A177EJ32"/>
<dbReference type="CDD" id="cd14132">
    <property type="entry name" value="STKc_CK2_alpha"/>
    <property type="match status" value="1"/>
</dbReference>
<evidence type="ECO:0000256" key="8">
    <source>
        <dbReference type="RuleBase" id="RU369118"/>
    </source>
</evidence>
<evidence type="ECO:0000256" key="2">
    <source>
        <dbReference type="ARBA" id="ARBA00022679"/>
    </source>
</evidence>
<evidence type="ECO:0000256" key="1">
    <source>
        <dbReference type="ARBA" id="ARBA00022527"/>
    </source>
</evidence>
<proteinExistence type="inferred from homology"/>
<keyword evidence="4 8" id="KW-0418">Kinase</keyword>
<dbReference type="PANTHER" id="PTHR24054:SF0">
    <property type="entry name" value="CASEIN KINASE II SUBUNIT ALPHA"/>
    <property type="match status" value="1"/>
</dbReference>
<dbReference type="GeneID" id="93646703"/>
<keyword evidence="3 8" id="KW-0547">Nucleotide-binding</keyword>
<dbReference type="PROSITE" id="PS00108">
    <property type="entry name" value="PROTEIN_KINASE_ST"/>
    <property type="match status" value="1"/>
</dbReference>
<comment type="catalytic activity">
    <reaction evidence="7 8">
        <text>L-seryl-[protein] + ATP = O-phospho-L-seryl-[protein] + ADP + H(+)</text>
        <dbReference type="Rhea" id="RHEA:17989"/>
        <dbReference type="Rhea" id="RHEA-COMP:9863"/>
        <dbReference type="Rhea" id="RHEA-COMP:11604"/>
        <dbReference type="ChEBI" id="CHEBI:15378"/>
        <dbReference type="ChEBI" id="CHEBI:29999"/>
        <dbReference type="ChEBI" id="CHEBI:30616"/>
        <dbReference type="ChEBI" id="CHEBI:83421"/>
        <dbReference type="ChEBI" id="CHEBI:456216"/>
        <dbReference type="EC" id="2.7.11.1"/>
    </reaction>
</comment>
<evidence type="ECO:0000256" key="5">
    <source>
        <dbReference type="ARBA" id="ARBA00022840"/>
    </source>
</evidence>
<comment type="caution">
    <text evidence="10">The sequence shown here is derived from an EMBL/GenBank/DDBJ whole genome shotgun (WGS) entry which is preliminary data.</text>
</comment>
<keyword evidence="2 8" id="KW-0808">Transferase</keyword>
<evidence type="ECO:0000256" key="7">
    <source>
        <dbReference type="ARBA" id="ARBA00048679"/>
    </source>
</evidence>
<dbReference type="FunFam" id="1.10.510.10:FF:000459">
    <property type="entry name" value="Casein kinase II subunit alpha"/>
    <property type="match status" value="1"/>
</dbReference>
<dbReference type="InterPro" id="IPR045216">
    <property type="entry name" value="CK2_alpha"/>
</dbReference>
<evidence type="ECO:0000313" key="11">
    <source>
        <dbReference type="Proteomes" id="UP000185944"/>
    </source>
</evidence>
<dbReference type="EC" id="2.7.11.1" evidence="8"/>
<dbReference type="InterPro" id="IPR008271">
    <property type="entry name" value="Ser/Thr_kinase_AS"/>
</dbReference>
<comment type="function">
    <text evidence="8">Catalytic subunit of a constitutively active serine/threonine-protein kinase complex that phosphorylates a large number of substrates containing acidic residues C-terminal to the phosphorylated serine or threonine.</text>
</comment>
<dbReference type="AlphaFoldDB" id="A0A177EJ32"/>
<feature type="domain" description="Protein kinase" evidence="9">
    <location>
        <begin position="37"/>
        <end position="326"/>
    </location>
</feature>
<dbReference type="GO" id="GO:0051726">
    <property type="term" value="P:regulation of cell cycle"/>
    <property type="evidence" value="ECO:0007669"/>
    <property type="project" value="TreeGrafter"/>
</dbReference>
<dbReference type="Gene3D" id="3.30.200.20">
    <property type="entry name" value="Phosphorylase Kinase, domain 1"/>
    <property type="match status" value="2"/>
</dbReference>
<dbReference type="InterPro" id="IPR000719">
    <property type="entry name" value="Prot_kinase_dom"/>
</dbReference>
<dbReference type="FunFam" id="3.30.200.20:FF:000088">
    <property type="entry name" value="Casein kinase II subunit alpha"/>
    <property type="match status" value="1"/>
</dbReference>
<comment type="subunit">
    <text evidence="8">Heterotetramer.</text>
</comment>
<dbReference type="GO" id="GO:0006357">
    <property type="term" value="P:regulation of transcription by RNA polymerase II"/>
    <property type="evidence" value="ECO:0007669"/>
    <property type="project" value="UniProtKB-ARBA"/>
</dbReference>
<organism evidence="10 11">
    <name type="scientific">Nematocida displodere</name>
    <dbReference type="NCBI Taxonomy" id="1805483"/>
    <lineage>
        <taxon>Eukaryota</taxon>
        <taxon>Fungi</taxon>
        <taxon>Fungi incertae sedis</taxon>
        <taxon>Microsporidia</taxon>
        <taxon>Nematocida</taxon>
    </lineage>
</organism>
<comment type="catalytic activity">
    <reaction evidence="6 8">
        <text>L-threonyl-[protein] + ATP = O-phospho-L-threonyl-[protein] + ADP + H(+)</text>
        <dbReference type="Rhea" id="RHEA:46608"/>
        <dbReference type="Rhea" id="RHEA-COMP:11060"/>
        <dbReference type="Rhea" id="RHEA-COMP:11605"/>
        <dbReference type="ChEBI" id="CHEBI:15378"/>
        <dbReference type="ChEBI" id="CHEBI:30013"/>
        <dbReference type="ChEBI" id="CHEBI:30616"/>
        <dbReference type="ChEBI" id="CHEBI:61977"/>
        <dbReference type="ChEBI" id="CHEBI:456216"/>
        <dbReference type="EC" id="2.7.11.1"/>
    </reaction>
</comment>
<dbReference type="VEuPathDB" id="MicrosporidiaDB:NEDG_00353"/>
<evidence type="ECO:0000259" key="9">
    <source>
        <dbReference type="PROSITE" id="PS50011"/>
    </source>
</evidence>
<keyword evidence="1 8" id="KW-0723">Serine/threonine-protein kinase</keyword>
<dbReference type="GO" id="GO:0005956">
    <property type="term" value="C:protein kinase CK2 complex"/>
    <property type="evidence" value="ECO:0007669"/>
    <property type="project" value="TreeGrafter"/>
</dbReference>
<dbReference type="GO" id="GO:0004674">
    <property type="term" value="F:protein serine/threonine kinase activity"/>
    <property type="evidence" value="ECO:0007669"/>
    <property type="project" value="UniProtKB-UniRule"/>
</dbReference>
<evidence type="ECO:0000256" key="3">
    <source>
        <dbReference type="ARBA" id="ARBA00022741"/>
    </source>
</evidence>